<evidence type="ECO:0000313" key="3">
    <source>
        <dbReference type="Proteomes" id="UP000801492"/>
    </source>
</evidence>
<evidence type="ECO:0000256" key="1">
    <source>
        <dbReference type="SAM" id="Coils"/>
    </source>
</evidence>
<sequence length="370" mass="43333">MFSKYQDDKVKEWNNLIERYISLHKYIKDVGKIGITQGRSGHIDKEVQTKIKDALVQTNKTLHQLKNFFKPCLTEVDTSDVFPEEKSKAEIENLNKKVSELTQENNSLQQKLLSEPGNYKSLHLETECQLLLEDKKELHEQINQLERHCRFLTEQIEVLISKKVSGEEEDKNTKPSKEIGVPIFYLKRQEQLEGNLKAQNDLIFDLKRQLTDTIREKEMFKSLNKDLEVEVQKRSHFNFENGKKNEEENISKSDVAYDYSNRSTLRIDESVNAENKKLDFVPDLNKLEEMQKLNENITKMTISMEPHESLTKHNNDTMDKHLKEQNVHKLEQAMETNNNGKEDDYKITQGEGNAGYEEIKHDNESNLVLY</sequence>
<dbReference type="EMBL" id="VTPC01091287">
    <property type="protein sequence ID" value="KAF2878783.1"/>
    <property type="molecule type" value="Genomic_DNA"/>
</dbReference>
<comment type="caution">
    <text evidence="2">The sequence shown here is derived from an EMBL/GenBank/DDBJ whole genome shotgun (WGS) entry which is preliminary data.</text>
</comment>
<dbReference type="Proteomes" id="UP000801492">
    <property type="component" value="Unassembled WGS sequence"/>
</dbReference>
<feature type="coiled-coil region" evidence="1">
    <location>
        <begin position="84"/>
        <end position="162"/>
    </location>
</feature>
<dbReference type="OrthoDB" id="6783901at2759"/>
<protein>
    <submittedName>
        <fullName evidence="2">Uncharacterized protein</fullName>
    </submittedName>
</protein>
<evidence type="ECO:0000313" key="2">
    <source>
        <dbReference type="EMBL" id="KAF2878783.1"/>
    </source>
</evidence>
<gene>
    <name evidence="2" type="ORF">ILUMI_27382</name>
</gene>
<dbReference type="AlphaFoldDB" id="A0A8K0C3H6"/>
<organism evidence="2 3">
    <name type="scientific">Ignelater luminosus</name>
    <name type="common">Cucubano</name>
    <name type="synonym">Pyrophorus luminosus</name>
    <dbReference type="NCBI Taxonomy" id="2038154"/>
    <lineage>
        <taxon>Eukaryota</taxon>
        <taxon>Metazoa</taxon>
        <taxon>Ecdysozoa</taxon>
        <taxon>Arthropoda</taxon>
        <taxon>Hexapoda</taxon>
        <taxon>Insecta</taxon>
        <taxon>Pterygota</taxon>
        <taxon>Neoptera</taxon>
        <taxon>Endopterygota</taxon>
        <taxon>Coleoptera</taxon>
        <taxon>Polyphaga</taxon>
        <taxon>Elateriformia</taxon>
        <taxon>Elateroidea</taxon>
        <taxon>Elateridae</taxon>
        <taxon>Agrypninae</taxon>
        <taxon>Pyrophorini</taxon>
        <taxon>Ignelater</taxon>
    </lineage>
</organism>
<keyword evidence="1" id="KW-0175">Coiled coil</keyword>
<keyword evidence="3" id="KW-1185">Reference proteome</keyword>
<proteinExistence type="predicted"/>
<accession>A0A8K0C3H6</accession>
<reference evidence="2" key="1">
    <citation type="submission" date="2019-08" db="EMBL/GenBank/DDBJ databases">
        <title>The genome of the North American firefly Photinus pyralis.</title>
        <authorList>
            <consortium name="Photinus pyralis genome working group"/>
            <person name="Fallon T.R."/>
            <person name="Sander Lower S.E."/>
            <person name="Weng J.-K."/>
        </authorList>
    </citation>
    <scope>NUCLEOTIDE SEQUENCE</scope>
    <source>
        <strain evidence="2">TRF0915ILg1</strain>
        <tissue evidence="2">Whole body</tissue>
    </source>
</reference>
<name>A0A8K0C3H6_IGNLU</name>